<keyword evidence="1" id="KW-1133">Transmembrane helix</keyword>
<evidence type="ECO:0000256" key="1">
    <source>
        <dbReference type="SAM" id="Phobius"/>
    </source>
</evidence>
<evidence type="ECO:0000259" key="2">
    <source>
        <dbReference type="Pfam" id="PF08044"/>
    </source>
</evidence>
<feature type="transmembrane region" description="Helical" evidence="1">
    <location>
        <begin position="90"/>
        <end position="107"/>
    </location>
</feature>
<organism evidence="3 4">
    <name type="scientific">Saccharomonospora glauca K62</name>
    <dbReference type="NCBI Taxonomy" id="928724"/>
    <lineage>
        <taxon>Bacteria</taxon>
        <taxon>Bacillati</taxon>
        <taxon>Actinomycetota</taxon>
        <taxon>Actinomycetes</taxon>
        <taxon>Pseudonocardiales</taxon>
        <taxon>Pseudonocardiaceae</taxon>
        <taxon>Saccharomonospora</taxon>
    </lineage>
</organism>
<feature type="domain" description="DUF1707" evidence="2">
    <location>
        <begin position="10"/>
        <end position="61"/>
    </location>
</feature>
<sequence>MVTVDRPNFRLSDAERAEALDALAEHVRTGRLDLVEYDERSAAVSSAKTRGDLAAVFSDLPEPYPSVLKPAPEVEAVRATVPTPPLGRRLSAMAVPIAAVLAIALFFTAGRFGIFMFVLPVVVALLVGSLGRHRR</sequence>
<dbReference type="EMBL" id="CM001484">
    <property type="protein sequence ID" value="EIE97595.1"/>
    <property type="molecule type" value="Genomic_DNA"/>
</dbReference>
<dbReference type="eggNOG" id="COG2314">
    <property type="taxonomic scope" value="Bacteria"/>
</dbReference>
<gene>
    <name evidence="3" type="ORF">SacglDRAFT_00649</name>
</gene>
<dbReference type="AlphaFoldDB" id="I1CY21"/>
<accession>I1CY21</accession>
<dbReference type="STRING" id="928724.SacglDRAFT_00649"/>
<protein>
    <recommendedName>
        <fullName evidence="2">DUF1707 domain-containing protein</fullName>
    </recommendedName>
</protein>
<keyword evidence="4" id="KW-1185">Reference proteome</keyword>
<name>I1CY21_9PSEU</name>
<dbReference type="HOGENOM" id="CLU_102484_5_0_11"/>
<keyword evidence="1" id="KW-0812">Transmembrane</keyword>
<keyword evidence="1" id="KW-0472">Membrane</keyword>
<evidence type="ECO:0000313" key="4">
    <source>
        <dbReference type="Proteomes" id="UP000005087"/>
    </source>
</evidence>
<feature type="transmembrane region" description="Helical" evidence="1">
    <location>
        <begin position="113"/>
        <end position="131"/>
    </location>
</feature>
<evidence type="ECO:0000313" key="3">
    <source>
        <dbReference type="EMBL" id="EIE97595.1"/>
    </source>
</evidence>
<dbReference type="Proteomes" id="UP000005087">
    <property type="component" value="Chromosome"/>
</dbReference>
<reference evidence="3 4" key="1">
    <citation type="submission" date="2011-09" db="EMBL/GenBank/DDBJ databases">
        <authorList>
            <consortium name="US DOE Joint Genome Institute (JGI-PGF)"/>
            <person name="Lucas S."/>
            <person name="Han J."/>
            <person name="Lapidus A."/>
            <person name="Cheng J.-F."/>
            <person name="Goodwin L."/>
            <person name="Pitluck S."/>
            <person name="Peters L."/>
            <person name="Land M.L."/>
            <person name="Hauser L."/>
            <person name="Brambilla E."/>
            <person name="Klenk H.-P."/>
            <person name="Woyke T.J."/>
        </authorList>
    </citation>
    <scope>NUCLEOTIDE SEQUENCE [LARGE SCALE GENOMIC DNA]</scope>
    <source>
        <strain evidence="3 4">K62</strain>
    </source>
</reference>
<dbReference type="Pfam" id="PF08044">
    <property type="entry name" value="DUF1707"/>
    <property type="match status" value="1"/>
</dbReference>
<dbReference type="InterPro" id="IPR012551">
    <property type="entry name" value="DUF1707_SHOCT-like"/>
</dbReference>
<proteinExistence type="predicted"/>
<reference evidence="4" key="2">
    <citation type="submission" date="2012-01" db="EMBL/GenBank/DDBJ databases">
        <title>Noncontiguous Finished sequence of chromosome of Saccharomonospora glauca K62.</title>
        <authorList>
            <consortium name="US DOE Joint Genome Institute"/>
            <person name="Lucas S."/>
            <person name="Han J."/>
            <person name="Lapidus A."/>
            <person name="Cheng J.-F."/>
            <person name="Goodwin L."/>
            <person name="Pitluck S."/>
            <person name="Peters L."/>
            <person name="Mikhailova N."/>
            <person name="Held B."/>
            <person name="Detter J.C."/>
            <person name="Han C."/>
            <person name="Tapia R."/>
            <person name="Land M."/>
            <person name="Hauser L."/>
            <person name="Kyrpides N."/>
            <person name="Ivanova N."/>
            <person name="Pagani I."/>
            <person name="Brambilla E.-M."/>
            <person name="Klenk H.-P."/>
            <person name="Woyke T."/>
        </authorList>
    </citation>
    <scope>NUCLEOTIDE SEQUENCE [LARGE SCALE GENOMIC DNA]</scope>
    <source>
        <strain evidence="4">K62</strain>
    </source>
</reference>